<dbReference type="Pfam" id="PF01515">
    <property type="entry name" value="PTA_PTB"/>
    <property type="match status" value="1"/>
</dbReference>
<dbReference type="PANTHER" id="PTHR43356">
    <property type="entry name" value="PHOSPHATE ACETYLTRANSFERASE"/>
    <property type="match status" value="1"/>
</dbReference>
<dbReference type="GO" id="GO:0016746">
    <property type="term" value="F:acyltransferase activity"/>
    <property type="evidence" value="ECO:0007669"/>
    <property type="project" value="UniProtKB-KW"/>
</dbReference>
<dbReference type="SUPFAM" id="SSF53659">
    <property type="entry name" value="Isocitrate/Isopropylmalate dehydrogenase-like"/>
    <property type="match status" value="1"/>
</dbReference>
<dbReference type="InterPro" id="IPR012147">
    <property type="entry name" value="P_Ac_Bu_trans"/>
</dbReference>
<keyword evidence="2 5" id="KW-0808">Transferase</keyword>
<accession>A0A1H9A715</accession>
<evidence type="ECO:0000256" key="1">
    <source>
        <dbReference type="ARBA" id="ARBA00005656"/>
    </source>
</evidence>
<dbReference type="NCBIfam" id="NF006045">
    <property type="entry name" value="PRK08190.1"/>
    <property type="match status" value="1"/>
</dbReference>
<dbReference type="Proteomes" id="UP000199427">
    <property type="component" value="Unassembled WGS sequence"/>
</dbReference>
<name>A0A1H9A715_9BACI</name>
<keyword evidence="6" id="KW-1185">Reference proteome</keyword>
<dbReference type="STRING" id="571933.SAMN05216362_102171"/>
<evidence type="ECO:0000313" key="5">
    <source>
        <dbReference type="EMBL" id="SEP72277.1"/>
    </source>
</evidence>
<evidence type="ECO:0000256" key="2">
    <source>
        <dbReference type="ARBA" id="ARBA00022679"/>
    </source>
</evidence>
<organism evidence="5 6">
    <name type="scientific">Piscibacillus halophilus</name>
    <dbReference type="NCBI Taxonomy" id="571933"/>
    <lineage>
        <taxon>Bacteria</taxon>
        <taxon>Bacillati</taxon>
        <taxon>Bacillota</taxon>
        <taxon>Bacilli</taxon>
        <taxon>Bacillales</taxon>
        <taxon>Bacillaceae</taxon>
        <taxon>Piscibacillus</taxon>
    </lineage>
</organism>
<evidence type="ECO:0000256" key="3">
    <source>
        <dbReference type="ARBA" id="ARBA00023315"/>
    </source>
</evidence>
<feature type="domain" description="Phosphate acetyl/butaryl transferase" evidence="4">
    <location>
        <begin position="80"/>
        <end position="300"/>
    </location>
</feature>
<comment type="similarity">
    <text evidence="1">Belongs to the phosphate acetyltransferase and butyryltransferase family.</text>
</comment>
<protein>
    <submittedName>
        <fullName evidence="5">Phosphate butyryltransferase</fullName>
    </submittedName>
</protein>
<reference evidence="5 6" key="1">
    <citation type="submission" date="2016-10" db="EMBL/GenBank/DDBJ databases">
        <authorList>
            <person name="de Groot N.N."/>
        </authorList>
    </citation>
    <scope>NUCLEOTIDE SEQUENCE [LARGE SCALE GENOMIC DNA]</scope>
    <source>
        <strain evidence="5 6">DSM 21633</strain>
    </source>
</reference>
<keyword evidence="3" id="KW-0012">Acyltransferase</keyword>
<gene>
    <name evidence="5" type="ORF">SAMN05216362_102171</name>
</gene>
<proteinExistence type="inferred from homology"/>
<dbReference type="InterPro" id="IPR050500">
    <property type="entry name" value="Phos_Acetyltrans/Butyryltrans"/>
</dbReference>
<dbReference type="Gene3D" id="3.40.718.10">
    <property type="entry name" value="Isopropylmalate Dehydrogenase"/>
    <property type="match status" value="1"/>
</dbReference>
<dbReference type="PIRSF" id="PIRSF000428">
    <property type="entry name" value="P_Ac_trans"/>
    <property type="match status" value="1"/>
</dbReference>
<dbReference type="AlphaFoldDB" id="A0A1H9A715"/>
<evidence type="ECO:0000313" key="6">
    <source>
        <dbReference type="Proteomes" id="UP000199427"/>
    </source>
</evidence>
<sequence>MKTKEMTLDGLVEQLCNMREKKVVAVAEATNVETLKAVKDGIGRNLAGFKLFGNIEEITNAAEEIGLDLNNEKITLHHATSVENAVDKAVQSVSEERSDILMKGNVATKIVLKAVLKKGSGLRNGRILSHVAMFEMKDRNRLLFLTDAGMNIAPSLEEKVQIIQNAVDVVNKLGIEKPKVAPLAAVEIVNPAMQASIDAAVLSQMQKRGQITNCIVDGPLAFDNAISLESKQQKGIQSDVAGDADVLLCPYIEVGNTLYKSFTYFAGAKVAGIISGAKAPIVLTSRADSAESKIYSLAFALLSS</sequence>
<dbReference type="InterPro" id="IPR002505">
    <property type="entry name" value="PTA_PTB"/>
</dbReference>
<dbReference type="PANTHER" id="PTHR43356:SF2">
    <property type="entry name" value="PHOSPHATE ACETYLTRANSFERASE"/>
    <property type="match status" value="1"/>
</dbReference>
<evidence type="ECO:0000259" key="4">
    <source>
        <dbReference type="Pfam" id="PF01515"/>
    </source>
</evidence>
<dbReference type="EMBL" id="FOES01000002">
    <property type="protein sequence ID" value="SEP72277.1"/>
    <property type="molecule type" value="Genomic_DNA"/>
</dbReference>